<feature type="domain" description="Amino acid:DNA transferase" evidence="1">
    <location>
        <begin position="57"/>
        <end position="306"/>
    </location>
</feature>
<dbReference type="InterPro" id="IPR040741">
    <property type="entry name" value="ADDT"/>
</dbReference>
<keyword evidence="3" id="KW-1185">Reference proteome</keyword>
<accession>A0A0A0YT02</accession>
<proteinExistence type="predicted"/>
<dbReference type="Proteomes" id="UP000030322">
    <property type="component" value="Segment"/>
</dbReference>
<dbReference type="RefSeq" id="YP_009147654.1">
    <property type="nucleotide sequence ID" value="NC_027340.1"/>
</dbReference>
<evidence type="ECO:0000313" key="3">
    <source>
        <dbReference type="Proteomes" id="UP000030322"/>
    </source>
</evidence>
<dbReference type="KEGG" id="vg:24623269"/>
<name>A0A0A0YT02_9CAUD</name>
<gene>
    <name evidence="2" type="ORF">NW77_142</name>
</gene>
<reference evidence="2 3" key="1">
    <citation type="submission" date="2014-10" db="EMBL/GenBank/DDBJ databases">
        <title>Characterization of a new ViI-like Erwinia amylovora bacteriophage.</title>
        <authorList>
            <person name="Lagonenko A.L."/>
            <person name="Valentovich L.N."/>
        </authorList>
    </citation>
    <scope>NUCLEOTIDE SEQUENCE [LARGE SCALE GENOMIC DNA]</scope>
</reference>
<dbReference type="EMBL" id="KP037007">
    <property type="protein sequence ID" value="AIX13150.1"/>
    <property type="molecule type" value="Genomic_DNA"/>
</dbReference>
<sequence>MIYTPENLRLSKLPGALGYQPPESWKYPIDLTVDYRLPEHRPYLLKAWLEALSYTEEHNQQLRLMDYAIEKHHGADVEMKIWLAFLWGCCYNAIGPWTILSEFPYPPQSEGEMQRFKDWYNLNFDRMRFDTDCRYRKSKMIACVQSYVDWVGDIDTRSQFEAFEPMLEQTGEDRQAKQFQLLWDTSMSWKYFGRLSCWNFLEALNLVFGNKYMIDVPGFMLRDREGSESNRNGAAFMSNRDDWVTKHGKKKINGCPITDEECDILESDLEEAFLECKMEFGHITFINRLNFETSGACWLKKFFREKSTRYIGWDAERTWEEIDYMEREWPEYSCAPLWEARAAWLPDYLLCEKDPSGERGVRKWKMPVFFRTGAPLHIWHLQQGTRWINEGEAAKTLDKVLAPAPKSNNLLSLFGR</sequence>
<dbReference type="Pfam" id="PF18724">
    <property type="entry name" value="ADDT"/>
    <property type="match status" value="1"/>
</dbReference>
<evidence type="ECO:0000259" key="1">
    <source>
        <dbReference type="Pfam" id="PF18724"/>
    </source>
</evidence>
<protein>
    <recommendedName>
        <fullName evidence="1">Amino acid:DNA transferase domain-containing protein</fullName>
    </recommendedName>
</protein>
<organism evidence="2 3">
    <name type="scientific">Erwinia phage phiEa2809</name>
    <dbReference type="NCBI Taxonomy" id="1564096"/>
    <lineage>
        <taxon>Viruses</taxon>
        <taxon>Duplodnaviria</taxon>
        <taxon>Heunggongvirae</taxon>
        <taxon>Uroviricota</taxon>
        <taxon>Caudoviricetes</taxon>
        <taxon>Pantevenvirales</taxon>
        <taxon>Ackermannviridae</taxon>
        <taxon>Nezavisimistyvirus</taxon>
        <taxon>Nezavisimistyvirus Ea2809</taxon>
    </lineage>
</organism>
<dbReference type="GeneID" id="24623269"/>
<evidence type="ECO:0000313" key="2">
    <source>
        <dbReference type="EMBL" id="AIX13150.1"/>
    </source>
</evidence>
<dbReference type="OrthoDB" id="2662at10239"/>